<evidence type="ECO:0000313" key="2">
    <source>
        <dbReference type="EMBL" id="MCX3264136.1"/>
    </source>
</evidence>
<name>A0A9X3DBI1_9SPHI</name>
<keyword evidence="1" id="KW-0472">Membrane</keyword>
<keyword evidence="1" id="KW-1133">Transmembrane helix</keyword>
<sequence>MSKRFLKYTARFTIGFLSLITFYFLLAFTLSRISVNNKASNSEDITIYIMTNGIHTDIVVPSKNSLQDWTREIKYSHTLAADSSYNYLAFGWGDKKFYLETPEFSDLKISTALRAISGLSESAMHITFYKTVVEDQHCKKLHISKAQYQQLVEYISASFSKDQNGNFIHIKTSIHYDQTDAFYEAIGSYSILKTCNTWANNGLKASNQKACLWTIFDTPIFQKYK</sequence>
<dbReference type="RefSeq" id="WP_010599720.1">
    <property type="nucleotide sequence ID" value="NZ_JAPJUH010000002.1"/>
</dbReference>
<keyword evidence="3" id="KW-1185">Reference proteome</keyword>
<dbReference type="EMBL" id="JAPJUH010000002">
    <property type="protein sequence ID" value="MCX3264136.1"/>
    <property type="molecule type" value="Genomic_DNA"/>
</dbReference>
<evidence type="ECO:0000313" key="3">
    <source>
        <dbReference type="Proteomes" id="UP001142592"/>
    </source>
</evidence>
<comment type="caution">
    <text evidence="2">The sequence shown here is derived from an EMBL/GenBank/DDBJ whole genome shotgun (WGS) entry which is preliminary data.</text>
</comment>
<dbReference type="Proteomes" id="UP001142592">
    <property type="component" value="Unassembled WGS sequence"/>
</dbReference>
<gene>
    <name evidence="2" type="ORF">OQZ29_05230</name>
</gene>
<organism evidence="2 3">
    <name type="scientific">Pedobacter agri</name>
    <dbReference type="NCBI Taxonomy" id="454586"/>
    <lineage>
        <taxon>Bacteria</taxon>
        <taxon>Pseudomonadati</taxon>
        <taxon>Bacteroidota</taxon>
        <taxon>Sphingobacteriia</taxon>
        <taxon>Sphingobacteriales</taxon>
        <taxon>Sphingobacteriaceae</taxon>
        <taxon>Pedobacter</taxon>
    </lineage>
</organism>
<feature type="transmembrane region" description="Helical" evidence="1">
    <location>
        <begin position="12"/>
        <end position="30"/>
    </location>
</feature>
<dbReference type="Pfam" id="PF09601">
    <property type="entry name" value="DUF2459"/>
    <property type="match status" value="1"/>
</dbReference>
<proteinExistence type="predicted"/>
<keyword evidence="1" id="KW-0812">Transmembrane</keyword>
<dbReference type="InterPro" id="IPR011727">
    <property type="entry name" value="CHP02117"/>
</dbReference>
<dbReference type="AlphaFoldDB" id="A0A9X3DBI1"/>
<accession>A0A9X3DBI1</accession>
<dbReference type="NCBIfam" id="TIGR02117">
    <property type="entry name" value="chp_urease_rgn"/>
    <property type="match status" value="1"/>
</dbReference>
<reference evidence="2" key="1">
    <citation type="submission" date="2022-11" db="EMBL/GenBank/DDBJ databases">
        <authorList>
            <person name="Graham C."/>
            <person name="Newman J.D."/>
        </authorList>
    </citation>
    <scope>NUCLEOTIDE SEQUENCE</scope>
    <source>
        <strain evidence="2">DSM 19486</strain>
    </source>
</reference>
<evidence type="ECO:0000256" key="1">
    <source>
        <dbReference type="SAM" id="Phobius"/>
    </source>
</evidence>
<protein>
    <submittedName>
        <fullName evidence="2">TIGR02117 family protein</fullName>
    </submittedName>
</protein>